<evidence type="ECO:0000256" key="1">
    <source>
        <dbReference type="ARBA" id="ARBA00022679"/>
    </source>
</evidence>
<dbReference type="InterPro" id="IPR003673">
    <property type="entry name" value="CoA-Trfase_fam_III"/>
</dbReference>
<organism evidence="2 3">
    <name type="scientific">Lutimaribacter pacificus</name>
    <dbReference type="NCBI Taxonomy" id="391948"/>
    <lineage>
        <taxon>Bacteria</taxon>
        <taxon>Pseudomonadati</taxon>
        <taxon>Pseudomonadota</taxon>
        <taxon>Alphaproteobacteria</taxon>
        <taxon>Rhodobacterales</taxon>
        <taxon>Roseobacteraceae</taxon>
        <taxon>Lutimaribacter</taxon>
    </lineage>
</organism>
<evidence type="ECO:0000313" key="2">
    <source>
        <dbReference type="EMBL" id="SHK64811.1"/>
    </source>
</evidence>
<reference evidence="2 3" key="1">
    <citation type="submission" date="2016-11" db="EMBL/GenBank/DDBJ databases">
        <authorList>
            <person name="Varghese N."/>
            <person name="Submissions S."/>
        </authorList>
    </citation>
    <scope>NUCLEOTIDE SEQUENCE [LARGE SCALE GENOMIC DNA]</scope>
    <source>
        <strain evidence="2 3">DSM 29620</strain>
    </source>
</reference>
<dbReference type="SUPFAM" id="SSF89796">
    <property type="entry name" value="CoA-transferase family III (CaiB/BaiF)"/>
    <property type="match status" value="1"/>
</dbReference>
<dbReference type="InterPro" id="IPR023606">
    <property type="entry name" value="CoA-Trfase_III_dom_1_sf"/>
</dbReference>
<dbReference type="Proteomes" id="UP000324252">
    <property type="component" value="Unassembled WGS sequence"/>
</dbReference>
<keyword evidence="3" id="KW-1185">Reference proteome</keyword>
<dbReference type="PANTHER" id="PTHR48207:SF4">
    <property type="entry name" value="BLL6097 PROTEIN"/>
    <property type="match status" value="1"/>
</dbReference>
<sequence>MDSQPQQPAEGDGPLAGYRVLDLSVNVLGPVAIQILGDMGADVIKIESPDGNYTRQVGPSRNPKMGALFLNTNRNKRSVVLDLKKPDARAALLDLVRSADVLVHSIRPGAAERLGVDYEAIRAVNSRIIHASSSGFRLDGERRDWLAFDDVIQGASGVAGMMARATDEPRYYPR</sequence>
<dbReference type="Gene3D" id="3.40.50.10540">
    <property type="entry name" value="Crotonobetainyl-coa:carnitine coa-transferase, domain 1"/>
    <property type="match status" value="1"/>
</dbReference>
<dbReference type="PANTHER" id="PTHR48207">
    <property type="entry name" value="SUCCINATE--HYDROXYMETHYLGLUTARATE COA-TRANSFERASE"/>
    <property type="match status" value="1"/>
</dbReference>
<evidence type="ECO:0000313" key="3">
    <source>
        <dbReference type="Proteomes" id="UP000324252"/>
    </source>
</evidence>
<keyword evidence="1 2" id="KW-0808">Transferase</keyword>
<accession>A0A1H0K9Z5</accession>
<dbReference type="RefSeq" id="WP_250637868.1">
    <property type="nucleotide sequence ID" value="NZ_FNIO01000006.1"/>
</dbReference>
<proteinExistence type="predicted"/>
<dbReference type="GO" id="GO:0008410">
    <property type="term" value="F:CoA-transferase activity"/>
    <property type="evidence" value="ECO:0007669"/>
    <property type="project" value="TreeGrafter"/>
</dbReference>
<dbReference type="Pfam" id="PF02515">
    <property type="entry name" value="CoA_transf_3"/>
    <property type="match status" value="1"/>
</dbReference>
<dbReference type="AlphaFoldDB" id="A0A1H0K9Z5"/>
<gene>
    <name evidence="2" type="ORF">SAMN05444142_107107</name>
</gene>
<dbReference type="EMBL" id="FQZZ01000007">
    <property type="protein sequence ID" value="SHK64811.1"/>
    <property type="molecule type" value="Genomic_DNA"/>
</dbReference>
<name>A0A1H0K9Z5_9RHOB</name>
<dbReference type="InterPro" id="IPR050483">
    <property type="entry name" value="CoA-transferase_III_domain"/>
</dbReference>
<protein>
    <submittedName>
        <fullName evidence="2">CoA-transferase family III</fullName>
    </submittedName>
</protein>